<dbReference type="PROSITE" id="PS00108">
    <property type="entry name" value="PROTEIN_KINASE_ST"/>
    <property type="match status" value="1"/>
</dbReference>
<feature type="compositionally biased region" description="Low complexity" evidence="8">
    <location>
        <begin position="369"/>
        <end position="381"/>
    </location>
</feature>
<accession>A0ABM8FVG7</accession>
<keyword evidence="4 7" id="KW-0547">Nucleotide-binding</keyword>
<dbReference type="InterPro" id="IPR008271">
    <property type="entry name" value="Ser/Thr_kinase_AS"/>
</dbReference>
<evidence type="ECO:0000256" key="8">
    <source>
        <dbReference type="SAM" id="MobiDB-lite"/>
    </source>
</evidence>
<feature type="transmembrane region" description="Helical" evidence="9">
    <location>
        <begin position="417"/>
        <end position="440"/>
    </location>
</feature>
<proteinExistence type="predicted"/>
<dbReference type="PANTHER" id="PTHR43289">
    <property type="entry name" value="MITOGEN-ACTIVATED PROTEIN KINASE KINASE KINASE 20-RELATED"/>
    <property type="match status" value="1"/>
</dbReference>
<dbReference type="Pfam" id="PF00069">
    <property type="entry name" value="Pkinase"/>
    <property type="match status" value="1"/>
</dbReference>
<keyword evidence="6 7" id="KW-0067">ATP-binding</keyword>
<keyword evidence="12" id="KW-1185">Reference proteome</keyword>
<dbReference type="Proteomes" id="UP001321543">
    <property type="component" value="Chromosome"/>
</dbReference>
<evidence type="ECO:0000256" key="5">
    <source>
        <dbReference type="ARBA" id="ARBA00022777"/>
    </source>
</evidence>
<dbReference type="EC" id="2.7.11.1" evidence="1"/>
<evidence type="ECO:0000256" key="2">
    <source>
        <dbReference type="ARBA" id="ARBA00022527"/>
    </source>
</evidence>
<dbReference type="CDD" id="cd14014">
    <property type="entry name" value="STKc_PknB_like"/>
    <property type="match status" value="1"/>
</dbReference>
<dbReference type="SUPFAM" id="SSF56112">
    <property type="entry name" value="Protein kinase-like (PK-like)"/>
    <property type="match status" value="1"/>
</dbReference>
<keyword evidence="2" id="KW-0723">Serine/threonine-protein kinase</keyword>
<keyword evidence="9" id="KW-0472">Membrane</keyword>
<evidence type="ECO:0000256" key="1">
    <source>
        <dbReference type="ARBA" id="ARBA00012513"/>
    </source>
</evidence>
<dbReference type="PANTHER" id="PTHR43289:SF6">
    <property type="entry name" value="SERINE_THREONINE-PROTEIN KINASE NEKL-3"/>
    <property type="match status" value="1"/>
</dbReference>
<feature type="domain" description="Protein kinase" evidence="10">
    <location>
        <begin position="15"/>
        <end position="271"/>
    </location>
</feature>
<dbReference type="PROSITE" id="PS00107">
    <property type="entry name" value="PROTEIN_KINASE_ATP"/>
    <property type="match status" value="1"/>
</dbReference>
<dbReference type="InterPro" id="IPR017441">
    <property type="entry name" value="Protein_kinase_ATP_BS"/>
</dbReference>
<feature type="compositionally biased region" description="Low complexity" evidence="8">
    <location>
        <begin position="319"/>
        <end position="358"/>
    </location>
</feature>
<name>A0ABM8FVG7_9MICO</name>
<dbReference type="EMBL" id="AP027728">
    <property type="protein sequence ID" value="BDZ39632.1"/>
    <property type="molecule type" value="Genomic_DNA"/>
</dbReference>
<protein>
    <recommendedName>
        <fullName evidence="1">non-specific serine/threonine protein kinase</fullName>
        <ecNumber evidence="1">2.7.11.1</ecNumber>
    </recommendedName>
</protein>
<keyword evidence="9" id="KW-0812">Transmembrane</keyword>
<evidence type="ECO:0000313" key="12">
    <source>
        <dbReference type="Proteomes" id="UP001321543"/>
    </source>
</evidence>
<feature type="binding site" evidence="7">
    <location>
        <position position="44"/>
    </location>
    <ligand>
        <name>ATP</name>
        <dbReference type="ChEBI" id="CHEBI:30616"/>
    </ligand>
</feature>
<keyword evidence="5" id="KW-0418">Kinase</keyword>
<evidence type="ECO:0000256" key="6">
    <source>
        <dbReference type="ARBA" id="ARBA00022840"/>
    </source>
</evidence>
<evidence type="ECO:0000256" key="7">
    <source>
        <dbReference type="PROSITE-ProRule" id="PRU10141"/>
    </source>
</evidence>
<evidence type="ECO:0000256" key="3">
    <source>
        <dbReference type="ARBA" id="ARBA00022679"/>
    </source>
</evidence>
<sequence>MSRRPPSTPPHIEGFDPISTIGAGGFADVFLYQQRHPSRQVAVKVLLKSKMAASTVASFTAEANTMAQFSSHPSIVGIYQAGISDDGRPYLAMEYCPRPNLQVRHRKERFSEAETLRVGVQIAAAVETAHRAGVLHRDIKPANILVDRYGHPKLADFGIAAAGDGSAEMVGMSIPWSPPESLSIPIVGSRASDVYSLAATLYTLLTNRSPFQIPGASNTDIDVISRIQAMPVPPIGRADVSESLEVVLRQAMSKNPADRPQTAQAFAHALQKVQIEHGMQPTPIVLDDEDLSFDTDDEDGEEETRFRGIMRIDAQPTATVPAAPNAPTTLNAPTGPNASTAPTVPTVLTGPTVPTAPAEDTVRSSGGRSSSAPQPAFAPARVSAPAVPPIDDTVVRTPMPDAPVEVDVPQPRRRRGLVIGILSGVVLIAAVVTIVIITSLSGSTTSPVHKKPTSAPVDIDGAQPAEVEDVSGIVRDGEAVFTWSNPDPQKGDRYLWRPVVAGESFSFEPATEPTASLPPVDEGRTCIEVLLVRADGSAATEGVQGCTS</sequence>
<feature type="region of interest" description="Disordered" evidence="8">
    <location>
        <begin position="319"/>
        <end position="381"/>
    </location>
</feature>
<evidence type="ECO:0000313" key="11">
    <source>
        <dbReference type="EMBL" id="BDZ39632.1"/>
    </source>
</evidence>
<evidence type="ECO:0000256" key="4">
    <source>
        <dbReference type="ARBA" id="ARBA00022741"/>
    </source>
</evidence>
<evidence type="ECO:0000256" key="9">
    <source>
        <dbReference type="SAM" id="Phobius"/>
    </source>
</evidence>
<dbReference type="InterPro" id="IPR011009">
    <property type="entry name" value="Kinase-like_dom_sf"/>
</dbReference>
<organism evidence="11 12">
    <name type="scientific">Microbacterium suwonense</name>
    <dbReference type="NCBI Taxonomy" id="683047"/>
    <lineage>
        <taxon>Bacteria</taxon>
        <taxon>Bacillati</taxon>
        <taxon>Actinomycetota</taxon>
        <taxon>Actinomycetes</taxon>
        <taxon>Micrococcales</taxon>
        <taxon>Microbacteriaceae</taxon>
        <taxon>Microbacterium</taxon>
    </lineage>
</organism>
<dbReference type="InterPro" id="IPR000719">
    <property type="entry name" value="Prot_kinase_dom"/>
</dbReference>
<reference evidence="12" key="1">
    <citation type="journal article" date="2019" name="Int. J. Syst. Evol. Microbiol.">
        <title>The Global Catalogue of Microorganisms (GCM) 10K type strain sequencing project: providing services to taxonomists for standard genome sequencing and annotation.</title>
        <authorList>
            <consortium name="The Broad Institute Genomics Platform"/>
            <consortium name="The Broad Institute Genome Sequencing Center for Infectious Disease"/>
            <person name="Wu L."/>
            <person name="Ma J."/>
        </authorList>
    </citation>
    <scope>NUCLEOTIDE SEQUENCE [LARGE SCALE GENOMIC DNA]</scope>
    <source>
        <strain evidence="12">NBRC 106310</strain>
    </source>
</reference>
<dbReference type="Gene3D" id="1.10.510.10">
    <property type="entry name" value="Transferase(Phosphotransferase) domain 1"/>
    <property type="match status" value="1"/>
</dbReference>
<dbReference type="PROSITE" id="PS50011">
    <property type="entry name" value="PROTEIN_KINASE_DOM"/>
    <property type="match status" value="1"/>
</dbReference>
<keyword evidence="9" id="KW-1133">Transmembrane helix</keyword>
<dbReference type="RefSeq" id="WP_286299890.1">
    <property type="nucleotide sequence ID" value="NZ_AP027728.1"/>
</dbReference>
<keyword evidence="3" id="KW-0808">Transferase</keyword>
<evidence type="ECO:0000259" key="10">
    <source>
        <dbReference type="PROSITE" id="PS50011"/>
    </source>
</evidence>
<dbReference type="SMART" id="SM00220">
    <property type="entry name" value="S_TKc"/>
    <property type="match status" value="1"/>
</dbReference>
<gene>
    <name evidence="11" type="ORF">GCM10025863_22460</name>
</gene>